<dbReference type="InterPro" id="IPR036259">
    <property type="entry name" value="MFS_trans_sf"/>
</dbReference>
<dbReference type="GO" id="GO:0016020">
    <property type="term" value="C:membrane"/>
    <property type="evidence" value="ECO:0007669"/>
    <property type="project" value="UniProtKB-SubCell"/>
</dbReference>
<dbReference type="KEGG" id="nss:113415524"/>
<dbReference type="Proteomes" id="UP000504612">
    <property type="component" value="Unplaced"/>
</dbReference>
<dbReference type="GeneID" id="113415524"/>
<evidence type="ECO:0000256" key="4">
    <source>
        <dbReference type="ARBA" id="ARBA00023136"/>
    </source>
</evidence>
<feature type="transmembrane region" description="Helical" evidence="6">
    <location>
        <begin position="97"/>
        <end position="117"/>
    </location>
</feature>
<evidence type="ECO:0000256" key="1">
    <source>
        <dbReference type="ARBA" id="ARBA00004141"/>
    </source>
</evidence>
<reference evidence="8" key="1">
    <citation type="submission" date="2025-08" db="UniProtKB">
        <authorList>
            <consortium name="RefSeq"/>
        </authorList>
    </citation>
    <scope>IDENTIFICATION</scope>
</reference>
<keyword evidence="7" id="KW-1185">Reference proteome</keyword>
<dbReference type="CDD" id="cd17399">
    <property type="entry name" value="MFS_MFSD7"/>
    <property type="match status" value="1"/>
</dbReference>
<dbReference type="InterPro" id="IPR011701">
    <property type="entry name" value="MFS"/>
</dbReference>
<dbReference type="RefSeq" id="XP_026528769.1">
    <property type="nucleotide sequence ID" value="XM_026672984.1"/>
</dbReference>
<dbReference type="GO" id="GO:0022857">
    <property type="term" value="F:transmembrane transporter activity"/>
    <property type="evidence" value="ECO:0007669"/>
    <property type="project" value="InterPro"/>
</dbReference>
<feature type="transmembrane region" description="Helical" evidence="6">
    <location>
        <begin position="369"/>
        <end position="389"/>
    </location>
</feature>
<keyword evidence="3 6" id="KW-1133">Transmembrane helix</keyword>
<feature type="transmembrane region" description="Helical" evidence="6">
    <location>
        <begin position="155"/>
        <end position="174"/>
    </location>
</feature>
<feature type="transmembrane region" description="Helical" evidence="6">
    <location>
        <begin position="449"/>
        <end position="469"/>
    </location>
</feature>
<proteinExistence type="predicted"/>
<comment type="subcellular location">
    <subcellularLocation>
        <location evidence="1">Membrane</location>
        <topology evidence="1">Multi-pass membrane protein</topology>
    </subcellularLocation>
</comment>
<feature type="transmembrane region" description="Helical" evidence="6">
    <location>
        <begin position="278"/>
        <end position="298"/>
    </location>
</feature>
<feature type="transmembrane region" description="Helical" evidence="6">
    <location>
        <begin position="346"/>
        <end position="363"/>
    </location>
</feature>
<gene>
    <name evidence="8" type="primary">SLC49A3</name>
</gene>
<protein>
    <submittedName>
        <fullName evidence="8">Solute carrier family 49 member A3</fullName>
    </submittedName>
</protein>
<feature type="compositionally biased region" description="Basic and acidic residues" evidence="5">
    <location>
        <begin position="33"/>
        <end position="42"/>
    </location>
</feature>
<organism evidence="7 8">
    <name type="scientific">Notechis scutatus</name>
    <name type="common">mainland tiger snake</name>
    <dbReference type="NCBI Taxonomy" id="8663"/>
    <lineage>
        <taxon>Eukaryota</taxon>
        <taxon>Metazoa</taxon>
        <taxon>Chordata</taxon>
        <taxon>Craniata</taxon>
        <taxon>Vertebrata</taxon>
        <taxon>Euteleostomi</taxon>
        <taxon>Lepidosauria</taxon>
        <taxon>Squamata</taxon>
        <taxon>Bifurcata</taxon>
        <taxon>Unidentata</taxon>
        <taxon>Episquamata</taxon>
        <taxon>Toxicofera</taxon>
        <taxon>Serpentes</taxon>
        <taxon>Colubroidea</taxon>
        <taxon>Elapidae</taxon>
        <taxon>Hydrophiinae</taxon>
        <taxon>Notechis</taxon>
    </lineage>
</organism>
<evidence type="ECO:0000256" key="2">
    <source>
        <dbReference type="ARBA" id="ARBA00022692"/>
    </source>
</evidence>
<dbReference type="Pfam" id="PF07690">
    <property type="entry name" value="MFS_1"/>
    <property type="match status" value="1"/>
</dbReference>
<keyword evidence="2 6" id="KW-0812">Transmembrane</keyword>
<dbReference type="SUPFAM" id="SSF103473">
    <property type="entry name" value="MFS general substrate transporter"/>
    <property type="match status" value="1"/>
</dbReference>
<feature type="transmembrane region" description="Helical" evidence="6">
    <location>
        <begin position="124"/>
        <end position="143"/>
    </location>
</feature>
<dbReference type="Gene3D" id="1.20.1250.20">
    <property type="entry name" value="MFS general substrate transporter like domains"/>
    <property type="match status" value="2"/>
</dbReference>
<feature type="transmembrane region" description="Helical" evidence="6">
    <location>
        <begin position="57"/>
        <end position="77"/>
    </location>
</feature>
<feature type="transmembrane region" description="Helical" evidence="6">
    <location>
        <begin position="409"/>
        <end position="429"/>
    </location>
</feature>
<evidence type="ECO:0000256" key="6">
    <source>
        <dbReference type="SAM" id="Phobius"/>
    </source>
</evidence>
<dbReference type="CTD" id="84179"/>
<evidence type="ECO:0000313" key="8">
    <source>
        <dbReference type="RefSeq" id="XP_026528769.1"/>
    </source>
</evidence>
<name>A0A6J1ULU0_9SAUR</name>
<evidence type="ECO:0000256" key="3">
    <source>
        <dbReference type="ARBA" id="ARBA00022989"/>
    </source>
</evidence>
<keyword evidence="4 6" id="KW-0472">Membrane</keyword>
<evidence type="ECO:0000256" key="5">
    <source>
        <dbReference type="SAM" id="MobiDB-lite"/>
    </source>
</evidence>
<dbReference type="PANTHER" id="PTHR10924:SF6">
    <property type="entry name" value="SOLUTE CARRIER FAMILY 49 MEMBER A3"/>
    <property type="match status" value="1"/>
</dbReference>
<evidence type="ECO:0000313" key="7">
    <source>
        <dbReference type="Proteomes" id="UP000504612"/>
    </source>
</evidence>
<feature type="transmembrane region" description="Helical" evidence="6">
    <location>
        <begin position="310"/>
        <end position="334"/>
    </location>
</feature>
<sequence>MTARMAQKVLSSAAESFPGQPRDGGGKDGAPMDDGHPIKHEPQPSSGQAFKVYKRRWFILTAVCIVNCSNAMLWLTFAPVADITAERFNTSLDMVNWLSIVYFVVSVPVGLLAIWILDTIGLRCAVLLCAWLNMVGSIIRAFSVIDSLSLGSLNYVYLLVGQCLCAGAQPLIIFAPTKLAALWFPEDQRATANMIASMSNPLGMLIVNLLSPTIAPEVKDIPLLIGVSAAPAILGCLLSTVGVCSSVPPTPPSASADHLSSPTFCEGLKMLSRNKPYIILNLCFGTGIALFTCLSSLLEQILCVNGYSNFFAGLTGALFIIFGLIGAFFLGLYVDRTKKFTETTKISFVLSALTCIGFAVVSQMREQTYAVAIFSSLFGLFGFSIYPIVMELNVECSYPVGEGTSSGIIFVTSQILAVLFILLFQNLAVEKKNAPFSTCAASLGPPMDWSNATLVMAGISTVACCFFIITFHTNYKRISAETSQSFSTNKTEDEDVVVTA</sequence>
<accession>A0A6J1ULU0</accession>
<dbReference type="InterPro" id="IPR049680">
    <property type="entry name" value="FLVCR1-2_SLC49-like"/>
</dbReference>
<feature type="region of interest" description="Disordered" evidence="5">
    <location>
        <begin position="1"/>
        <end position="46"/>
    </location>
</feature>
<dbReference type="AlphaFoldDB" id="A0A6J1ULU0"/>
<dbReference type="PANTHER" id="PTHR10924">
    <property type="entry name" value="MAJOR FACILITATOR SUPERFAMILY PROTEIN-RELATED"/>
    <property type="match status" value="1"/>
</dbReference>